<feature type="coiled-coil region" evidence="1">
    <location>
        <begin position="29"/>
        <end position="56"/>
    </location>
</feature>
<evidence type="ECO:0000313" key="3">
    <source>
        <dbReference type="Proteomes" id="UP000002282"/>
    </source>
</evidence>
<reference evidence="2 3" key="1">
    <citation type="journal article" date="2007" name="Nature">
        <title>Evolution of genes and genomes on the Drosophila phylogeny.</title>
        <authorList>
            <consortium name="Drosophila 12 Genomes Consortium"/>
            <person name="Clark A.G."/>
            <person name="Eisen M.B."/>
            <person name="Smith D.R."/>
            <person name="Bergman C.M."/>
            <person name="Oliver B."/>
            <person name="Markow T.A."/>
            <person name="Kaufman T.C."/>
            <person name="Kellis M."/>
            <person name="Gelbart W."/>
            <person name="Iyer V.N."/>
            <person name="Pollard D.A."/>
            <person name="Sackton T.B."/>
            <person name="Larracuente A.M."/>
            <person name="Singh N.D."/>
            <person name="Abad J.P."/>
            <person name="Abt D.N."/>
            <person name="Adryan B."/>
            <person name="Aguade M."/>
            <person name="Akashi H."/>
            <person name="Anderson W.W."/>
            <person name="Aquadro C.F."/>
            <person name="Ardell D.H."/>
            <person name="Arguello R."/>
            <person name="Artieri C.G."/>
            <person name="Barbash D.A."/>
            <person name="Barker D."/>
            <person name="Barsanti P."/>
            <person name="Batterham P."/>
            <person name="Batzoglou S."/>
            <person name="Begun D."/>
            <person name="Bhutkar A."/>
            <person name="Blanco E."/>
            <person name="Bosak S.A."/>
            <person name="Bradley R.K."/>
            <person name="Brand A.D."/>
            <person name="Brent M.R."/>
            <person name="Brooks A.N."/>
            <person name="Brown R.H."/>
            <person name="Butlin R.K."/>
            <person name="Caggese C."/>
            <person name="Calvi B.R."/>
            <person name="Bernardo de Carvalho A."/>
            <person name="Caspi A."/>
            <person name="Castrezana S."/>
            <person name="Celniker S.E."/>
            <person name="Chang J.L."/>
            <person name="Chapple C."/>
            <person name="Chatterji S."/>
            <person name="Chinwalla A."/>
            <person name="Civetta A."/>
            <person name="Clifton S.W."/>
            <person name="Comeron J.M."/>
            <person name="Costello J.C."/>
            <person name="Coyne J.A."/>
            <person name="Daub J."/>
            <person name="David R.G."/>
            <person name="Delcher A.L."/>
            <person name="Delehaunty K."/>
            <person name="Do C.B."/>
            <person name="Ebling H."/>
            <person name="Edwards K."/>
            <person name="Eickbush T."/>
            <person name="Evans J.D."/>
            <person name="Filipski A."/>
            <person name="Findeiss S."/>
            <person name="Freyhult E."/>
            <person name="Fulton L."/>
            <person name="Fulton R."/>
            <person name="Garcia A.C."/>
            <person name="Gardiner A."/>
            <person name="Garfield D.A."/>
            <person name="Garvin B.E."/>
            <person name="Gibson G."/>
            <person name="Gilbert D."/>
            <person name="Gnerre S."/>
            <person name="Godfrey J."/>
            <person name="Good R."/>
            <person name="Gotea V."/>
            <person name="Gravely B."/>
            <person name="Greenberg A.J."/>
            <person name="Griffiths-Jones S."/>
            <person name="Gross S."/>
            <person name="Guigo R."/>
            <person name="Gustafson E.A."/>
            <person name="Haerty W."/>
            <person name="Hahn M.W."/>
            <person name="Halligan D.L."/>
            <person name="Halpern A.L."/>
            <person name="Halter G.M."/>
            <person name="Han M.V."/>
            <person name="Heger A."/>
            <person name="Hillier L."/>
            <person name="Hinrichs A.S."/>
            <person name="Holmes I."/>
            <person name="Hoskins R.A."/>
            <person name="Hubisz M.J."/>
            <person name="Hultmark D."/>
            <person name="Huntley M.A."/>
            <person name="Jaffe D.B."/>
            <person name="Jagadeeshan S."/>
            <person name="Jeck W.R."/>
            <person name="Johnson J."/>
            <person name="Jones C.D."/>
            <person name="Jordan W.C."/>
            <person name="Karpen G.H."/>
            <person name="Kataoka E."/>
            <person name="Keightley P.D."/>
            <person name="Kheradpour P."/>
            <person name="Kirkness E.F."/>
            <person name="Koerich L.B."/>
            <person name="Kristiansen K."/>
            <person name="Kudrna D."/>
            <person name="Kulathinal R.J."/>
            <person name="Kumar S."/>
            <person name="Kwok R."/>
            <person name="Lander E."/>
            <person name="Langley C.H."/>
            <person name="Lapoint R."/>
            <person name="Lazzaro B.P."/>
            <person name="Lee S.J."/>
            <person name="Levesque L."/>
            <person name="Li R."/>
            <person name="Lin C.F."/>
            <person name="Lin M.F."/>
            <person name="Lindblad-Toh K."/>
            <person name="Llopart A."/>
            <person name="Long M."/>
            <person name="Low L."/>
            <person name="Lozovsky E."/>
            <person name="Lu J."/>
            <person name="Luo M."/>
            <person name="Machado C.A."/>
            <person name="Makalowski W."/>
            <person name="Marzo M."/>
            <person name="Matsuda M."/>
            <person name="Matzkin L."/>
            <person name="McAllister B."/>
            <person name="McBride C.S."/>
            <person name="McKernan B."/>
            <person name="McKernan K."/>
            <person name="Mendez-Lago M."/>
            <person name="Minx P."/>
            <person name="Mollenhauer M.U."/>
            <person name="Montooth K."/>
            <person name="Mount S.M."/>
            <person name="Mu X."/>
            <person name="Myers E."/>
            <person name="Negre B."/>
            <person name="Newfeld S."/>
            <person name="Nielsen R."/>
            <person name="Noor M.A."/>
            <person name="O'Grady P."/>
            <person name="Pachter L."/>
            <person name="Papaceit M."/>
            <person name="Parisi M.J."/>
            <person name="Parisi M."/>
            <person name="Parts L."/>
            <person name="Pedersen J.S."/>
            <person name="Pesole G."/>
            <person name="Phillippy A.M."/>
            <person name="Ponting C.P."/>
            <person name="Pop M."/>
            <person name="Porcelli D."/>
            <person name="Powell J.R."/>
            <person name="Prohaska S."/>
            <person name="Pruitt K."/>
            <person name="Puig M."/>
            <person name="Quesneville H."/>
            <person name="Ram K.R."/>
            <person name="Rand D."/>
            <person name="Rasmussen M.D."/>
            <person name="Reed L.K."/>
            <person name="Reenan R."/>
            <person name="Reily A."/>
            <person name="Remington K.A."/>
            <person name="Rieger T.T."/>
            <person name="Ritchie M.G."/>
            <person name="Robin C."/>
            <person name="Rogers Y.H."/>
            <person name="Rohde C."/>
            <person name="Rozas J."/>
            <person name="Rubenfield M.J."/>
            <person name="Ruiz A."/>
            <person name="Russo S."/>
            <person name="Salzberg S.L."/>
            <person name="Sanchez-Gracia A."/>
            <person name="Saranga D.J."/>
            <person name="Sato H."/>
            <person name="Schaeffer S.W."/>
            <person name="Schatz M.C."/>
            <person name="Schlenke T."/>
            <person name="Schwartz R."/>
            <person name="Segarra C."/>
            <person name="Singh R.S."/>
            <person name="Sirot L."/>
            <person name="Sirota M."/>
            <person name="Sisneros N.B."/>
            <person name="Smith C.D."/>
            <person name="Smith T.F."/>
            <person name="Spieth J."/>
            <person name="Stage D.E."/>
            <person name="Stark A."/>
            <person name="Stephan W."/>
            <person name="Strausberg R.L."/>
            <person name="Strempel S."/>
            <person name="Sturgill D."/>
            <person name="Sutton G."/>
            <person name="Sutton G.G."/>
            <person name="Tao W."/>
            <person name="Teichmann S."/>
            <person name="Tobari Y.N."/>
            <person name="Tomimura Y."/>
            <person name="Tsolas J.M."/>
            <person name="Valente V.L."/>
            <person name="Venter E."/>
            <person name="Venter J.C."/>
            <person name="Vicario S."/>
            <person name="Vieira F.G."/>
            <person name="Vilella A.J."/>
            <person name="Villasante A."/>
            <person name="Walenz B."/>
            <person name="Wang J."/>
            <person name="Wasserman M."/>
            <person name="Watts T."/>
            <person name="Wilson D."/>
            <person name="Wilson R.K."/>
            <person name="Wing R.A."/>
            <person name="Wolfner M.F."/>
            <person name="Wong A."/>
            <person name="Wong G.K."/>
            <person name="Wu C.I."/>
            <person name="Wu G."/>
            <person name="Yamamoto D."/>
            <person name="Yang H.P."/>
            <person name="Yang S.P."/>
            <person name="Yorke J.A."/>
            <person name="Yoshida K."/>
            <person name="Zdobnov E."/>
            <person name="Zhang P."/>
            <person name="Zhang Y."/>
            <person name="Zimin A.V."/>
            <person name="Baldwin J."/>
            <person name="Abdouelleil A."/>
            <person name="Abdulkadir J."/>
            <person name="Abebe A."/>
            <person name="Abera B."/>
            <person name="Abreu J."/>
            <person name="Acer S.C."/>
            <person name="Aftuck L."/>
            <person name="Alexander A."/>
            <person name="An P."/>
            <person name="Anderson E."/>
            <person name="Anderson S."/>
            <person name="Arachi H."/>
            <person name="Azer M."/>
            <person name="Bachantsang P."/>
            <person name="Barry A."/>
            <person name="Bayul T."/>
            <person name="Berlin A."/>
            <person name="Bessette D."/>
            <person name="Bloom T."/>
            <person name="Blye J."/>
            <person name="Boguslavskiy L."/>
            <person name="Bonnet C."/>
            <person name="Boukhgalter B."/>
            <person name="Bourzgui I."/>
            <person name="Brown A."/>
            <person name="Cahill P."/>
            <person name="Channer S."/>
            <person name="Cheshatsang Y."/>
            <person name="Chuda L."/>
            <person name="Citroen M."/>
            <person name="Collymore A."/>
            <person name="Cooke P."/>
            <person name="Costello M."/>
            <person name="D'Aco K."/>
            <person name="Daza R."/>
            <person name="De Haan G."/>
            <person name="DeGray S."/>
            <person name="DeMaso C."/>
            <person name="Dhargay N."/>
            <person name="Dooley K."/>
            <person name="Dooley E."/>
            <person name="Doricent M."/>
            <person name="Dorje P."/>
            <person name="Dorjee K."/>
            <person name="Dupes A."/>
            <person name="Elong R."/>
            <person name="Falk J."/>
            <person name="Farina A."/>
            <person name="Faro S."/>
            <person name="Ferguson D."/>
            <person name="Fisher S."/>
            <person name="Foley C.D."/>
            <person name="Franke A."/>
            <person name="Friedrich D."/>
            <person name="Gadbois L."/>
            <person name="Gearin G."/>
            <person name="Gearin C.R."/>
            <person name="Giannoukos G."/>
            <person name="Goode T."/>
            <person name="Graham J."/>
            <person name="Grandbois E."/>
            <person name="Grewal S."/>
            <person name="Gyaltsen K."/>
            <person name="Hafez N."/>
            <person name="Hagos B."/>
            <person name="Hall J."/>
            <person name="Henson C."/>
            <person name="Hollinger A."/>
            <person name="Honan T."/>
            <person name="Huard M.D."/>
            <person name="Hughes L."/>
            <person name="Hurhula B."/>
            <person name="Husby M.E."/>
            <person name="Kamat A."/>
            <person name="Kanga B."/>
            <person name="Kashin S."/>
            <person name="Khazanovich D."/>
            <person name="Kisner P."/>
            <person name="Lance K."/>
            <person name="Lara M."/>
            <person name="Lee W."/>
            <person name="Lennon N."/>
            <person name="Letendre F."/>
            <person name="LeVine R."/>
            <person name="Lipovsky A."/>
            <person name="Liu X."/>
            <person name="Liu J."/>
            <person name="Liu S."/>
            <person name="Lokyitsang T."/>
            <person name="Lokyitsang Y."/>
            <person name="Lubonja R."/>
            <person name="Lui A."/>
            <person name="MacDonald P."/>
            <person name="Magnisalis V."/>
            <person name="Maru K."/>
            <person name="Matthews C."/>
            <person name="McCusker W."/>
            <person name="McDonough S."/>
            <person name="Mehta T."/>
            <person name="Meldrim J."/>
            <person name="Meneus L."/>
            <person name="Mihai O."/>
            <person name="Mihalev A."/>
            <person name="Mihova T."/>
            <person name="Mittelman R."/>
            <person name="Mlenga V."/>
            <person name="Montmayeur A."/>
            <person name="Mulrain L."/>
            <person name="Navidi A."/>
            <person name="Naylor J."/>
            <person name="Negash T."/>
            <person name="Nguyen T."/>
            <person name="Nguyen N."/>
            <person name="Nicol R."/>
            <person name="Norbu C."/>
            <person name="Norbu N."/>
            <person name="Novod N."/>
            <person name="O'Neill B."/>
            <person name="Osman S."/>
            <person name="Markiewicz E."/>
            <person name="Oyono O.L."/>
            <person name="Patti C."/>
            <person name="Phunkhang P."/>
            <person name="Pierre F."/>
            <person name="Priest M."/>
            <person name="Raghuraman S."/>
            <person name="Rege F."/>
            <person name="Reyes R."/>
            <person name="Rise C."/>
            <person name="Rogov P."/>
            <person name="Ross K."/>
            <person name="Ryan E."/>
            <person name="Settipalli S."/>
            <person name="Shea T."/>
            <person name="Sherpa N."/>
            <person name="Shi L."/>
            <person name="Shih D."/>
            <person name="Sparrow T."/>
            <person name="Spaulding J."/>
            <person name="Stalker J."/>
            <person name="Stange-Thomann N."/>
            <person name="Stavropoulos S."/>
            <person name="Stone C."/>
            <person name="Strader C."/>
            <person name="Tesfaye S."/>
            <person name="Thomson T."/>
            <person name="Thoulutsang Y."/>
            <person name="Thoulutsang D."/>
            <person name="Topham K."/>
            <person name="Topping I."/>
            <person name="Tsamla T."/>
            <person name="Vassiliev H."/>
            <person name="Vo A."/>
            <person name="Wangchuk T."/>
            <person name="Wangdi T."/>
            <person name="Weiand M."/>
            <person name="Wilkinson J."/>
            <person name="Wilson A."/>
            <person name="Yadav S."/>
            <person name="Young G."/>
            <person name="Yu Q."/>
            <person name="Zembek L."/>
            <person name="Zhong D."/>
            <person name="Zimmer A."/>
            <person name="Zwirko Z."/>
            <person name="Jaffe D.B."/>
            <person name="Alvarez P."/>
            <person name="Brockman W."/>
            <person name="Butler J."/>
            <person name="Chin C."/>
            <person name="Gnerre S."/>
            <person name="Grabherr M."/>
            <person name="Kleber M."/>
            <person name="Mauceli E."/>
            <person name="MacCallum I."/>
        </authorList>
    </citation>
    <scope>NUCLEOTIDE SEQUENCE [LARGE SCALE GENOMIC DNA]</scope>
    <source>
        <strain evidence="3">Tai18E2 / Tucson 14021-0261.01</strain>
    </source>
</reference>
<evidence type="ECO:0008006" key="4">
    <source>
        <dbReference type="Google" id="ProtNLM"/>
    </source>
</evidence>
<name>A0A0R1E2D5_DROYA</name>
<protein>
    <recommendedName>
        <fullName evidence="4">DUF4201 domain-containing protein</fullName>
    </recommendedName>
</protein>
<gene>
    <name evidence="2" type="primary">Dyak\GE28558</name>
    <name evidence="2" type="synonym">GE28558</name>
    <name evidence="2" type="ORF">Dyak_GE28558</name>
</gene>
<dbReference type="EMBL" id="CM000159">
    <property type="protein sequence ID" value="KRK01873.1"/>
    <property type="molecule type" value="Genomic_DNA"/>
</dbReference>
<keyword evidence="1" id="KW-0175">Coiled coil</keyword>
<reference evidence="2 3" key="2">
    <citation type="journal article" date="2007" name="PLoS Biol.">
        <title>Principles of genome evolution in the Drosophila melanogaster species group.</title>
        <authorList>
            <person name="Ranz J.M."/>
            <person name="Maurin D."/>
            <person name="Chan Y.S."/>
            <person name="von Grotthuss M."/>
            <person name="Hillier L.W."/>
            <person name="Roote J."/>
            <person name="Ashburner M."/>
            <person name="Bergman C.M."/>
        </authorList>
    </citation>
    <scope>NUCLEOTIDE SEQUENCE [LARGE SCALE GENOMIC DNA]</scope>
    <source>
        <strain evidence="3">Tai18E2 / Tucson 14021-0261.01</strain>
    </source>
</reference>
<keyword evidence="3" id="KW-1185">Reference proteome</keyword>
<dbReference type="AlphaFoldDB" id="A0A0R1E2D5"/>
<dbReference type="KEGG" id="dya:Dyak_GE28558"/>
<proteinExistence type="predicted"/>
<feature type="coiled-coil region" evidence="1">
    <location>
        <begin position="141"/>
        <end position="168"/>
    </location>
</feature>
<accession>A0A0R1E2D5</accession>
<organism evidence="2 3">
    <name type="scientific">Drosophila yakuba</name>
    <name type="common">Fruit fly</name>
    <dbReference type="NCBI Taxonomy" id="7245"/>
    <lineage>
        <taxon>Eukaryota</taxon>
        <taxon>Metazoa</taxon>
        <taxon>Ecdysozoa</taxon>
        <taxon>Arthropoda</taxon>
        <taxon>Hexapoda</taxon>
        <taxon>Insecta</taxon>
        <taxon>Pterygota</taxon>
        <taxon>Neoptera</taxon>
        <taxon>Endopterygota</taxon>
        <taxon>Diptera</taxon>
        <taxon>Brachycera</taxon>
        <taxon>Muscomorpha</taxon>
        <taxon>Ephydroidea</taxon>
        <taxon>Drosophilidae</taxon>
        <taxon>Drosophila</taxon>
        <taxon>Sophophora</taxon>
    </lineage>
</organism>
<sequence>MDMSNDFLVKYEMPGSSSVSASHAEQDENANHKQMLMELQLSIQKNQAELAAMKHKFIKYRILRNEFNFELGKLAILNQKTRMIHQSSAKLEASRVLYEKELAKSIDQLNTQRALVSQWKSYFNISSCALENIPVELSTKLREYNKIIKNTELRVTDLKEELKKVNSQTSIIFLFFMRSDQRAQQLEENLKLLAGQLGY</sequence>
<evidence type="ECO:0000313" key="2">
    <source>
        <dbReference type="EMBL" id="KRK01873.1"/>
    </source>
</evidence>
<dbReference type="Proteomes" id="UP000002282">
    <property type="component" value="Chromosome 3L"/>
</dbReference>
<evidence type="ECO:0000256" key="1">
    <source>
        <dbReference type="SAM" id="Coils"/>
    </source>
</evidence>